<evidence type="ECO:0000313" key="3">
    <source>
        <dbReference type="Proteomes" id="UP001241758"/>
    </source>
</evidence>
<reference evidence="2 3" key="1">
    <citation type="submission" date="2023-05" db="EMBL/GenBank/DDBJ databases">
        <title>Actinoplanes sp. NEAU-A12 genome sequencing.</title>
        <authorList>
            <person name="Wang Z.-S."/>
        </authorList>
    </citation>
    <scope>NUCLEOTIDE SEQUENCE [LARGE SCALE GENOMIC DNA]</scope>
    <source>
        <strain evidence="2 3">NEAU-A12</strain>
    </source>
</reference>
<dbReference type="EMBL" id="JASCTH010000065">
    <property type="protein sequence ID" value="MDI6105977.1"/>
    <property type="molecule type" value="Genomic_DNA"/>
</dbReference>
<comment type="caution">
    <text evidence="2">The sequence shown here is derived from an EMBL/GenBank/DDBJ whole genome shotgun (WGS) entry which is preliminary data.</text>
</comment>
<organism evidence="2 3">
    <name type="scientific">Actinoplanes sandaracinus</name>
    <dbReference type="NCBI Taxonomy" id="3045177"/>
    <lineage>
        <taxon>Bacteria</taxon>
        <taxon>Bacillati</taxon>
        <taxon>Actinomycetota</taxon>
        <taxon>Actinomycetes</taxon>
        <taxon>Micromonosporales</taxon>
        <taxon>Micromonosporaceae</taxon>
        <taxon>Actinoplanes</taxon>
    </lineage>
</organism>
<keyword evidence="1" id="KW-0732">Signal</keyword>
<gene>
    <name evidence="2" type="ORF">QLQ12_46145</name>
</gene>
<evidence type="ECO:0000256" key="1">
    <source>
        <dbReference type="SAM" id="SignalP"/>
    </source>
</evidence>
<proteinExistence type="predicted"/>
<accession>A0ABT6X1S2</accession>
<feature type="signal peptide" evidence="1">
    <location>
        <begin position="1"/>
        <end position="24"/>
    </location>
</feature>
<evidence type="ECO:0000313" key="2">
    <source>
        <dbReference type="EMBL" id="MDI6105977.1"/>
    </source>
</evidence>
<dbReference type="Proteomes" id="UP001241758">
    <property type="component" value="Unassembled WGS sequence"/>
</dbReference>
<name>A0ABT6X1S2_9ACTN</name>
<keyword evidence="3" id="KW-1185">Reference proteome</keyword>
<feature type="chain" id="PRO_5047217004" evidence="1">
    <location>
        <begin position="25"/>
        <end position="134"/>
    </location>
</feature>
<dbReference type="RefSeq" id="WP_282767440.1">
    <property type="nucleotide sequence ID" value="NZ_JASCTH010000065.1"/>
</dbReference>
<sequence length="134" mass="14396">MRRFAGVAVAALAATLLAEQPATASAMADRSCWVSASNKWGCNTASIWVGSGANPHFATLGIPPSAPDLPSDEQDPINSFVVIRNVNTGVELLRDVKFHGAEHNRWDVGWPPANYRAELHCPYGCAGAQLYFDN</sequence>
<protein>
    <submittedName>
        <fullName evidence="2">Uncharacterized protein</fullName>
    </submittedName>
</protein>